<organism evidence="11 12">
    <name type="scientific">Stephanodiscus triporus</name>
    <dbReference type="NCBI Taxonomy" id="2934178"/>
    <lineage>
        <taxon>Eukaryota</taxon>
        <taxon>Sar</taxon>
        <taxon>Stramenopiles</taxon>
        <taxon>Ochrophyta</taxon>
        <taxon>Bacillariophyta</taxon>
        <taxon>Coscinodiscophyceae</taxon>
        <taxon>Thalassiosirophycidae</taxon>
        <taxon>Stephanodiscales</taxon>
        <taxon>Stephanodiscaceae</taxon>
        <taxon>Stephanodiscus</taxon>
    </lineage>
</organism>
<feature type="compositionally biased region" description="Pro residues" evidence="7">
    <location>
        <begin position="28"/>
        <end position="42"/>
    </location>
</feature>
<feature type="domain" description="Lipase maturation factor 1/2 N-terminal" evidence="9">
    <location>
        <begin position="174"/>
        <end position="342"/>
    </location>
</feature>
<comment type="subcellular location">
    <subcellularLocation>
        <location evidence="1">Endoplasmic reticulum membrane</location>
        <topology evidence="1">Multi-pass membrane protein</topology>
    </subcellularLocation>
</comment>
<feature type="transmembrane region" description="Helical" evidence="8">
    <location>
        <begin position="306"/>
        <end position="326"/>
    </location>
</feature>
<evidence type="ECO:0008006" key="13">
    <source>
        <dbReference type="Google" id="ProtNLM"/>
    </source>
</evidence>
<dbReference type="Pfam" id="PF25179">
    <property type="entry name" value="LMF1_C"/>
    <property type="match status" value="1"/>
</dbReference>
<feature type="compositionally biased region" description="Low complexity" evidence="7">
    <location>
        <begin position="16"/>
        <end position="27"/>
    </location>
</feature>
<dbReference type="Pfam" id="PF06762">
    <property type="entry name" value="LMF1"/>
    <property type="match status" value="1"/>
</dbReference>
<comment type="similarity">
    <text evidence="2">Belongs to the lipase maturation factor family.</text>
</comment>
<evidence type="ECO:0000256" key="4">
    <source>
        <dbReference type="ARBA" id="ARBA00022824"/>
    </source>
</evidence>
<protein>
    <recommendedName>
        <fullName evidence="13">Lipase maturation factor</fullName>
    </recommendedName>
</protein>
<gene>
    <name evidence="11" type="ORF">ACHAW5_000669</name>
</gene>
<keyword evidence="12" id="KW-1185">Reference proteome</keyword>
<dbReference type="Proteomes" id="UP001530315">
    <property type="component" value="Unassembled WGS sequence"/>
</dbReference>
<evidence type="ECO:0000259" key="10">
    <source>
        <dbReference type="Pfam" id="PF25179"/>
    </source>
</evidence>
<feature type="compositionally biased region" description="Basic residues" evidence="7">
    <location>
        <begin position="1"/>
        <end position="10"/>
    </location>
</feature>
<evidence type="ECO:0000256" key="3">
    <source>
        <dbReference type="ARBA" id="ARBA00022692"/>
    </source>
</evidence>
<keyword evidence="5 8" id="KW-1133">Transmembrane helix</keyword>
<feature type="transmembrane region" description="Helical" evidence="8">
    <location>
        <begin position="281"/>
        <end position="299"/>
    </location>
</feature>
<feature type="region of interest" description="Disordered" evidence="7">
    <location>
        <begin position="1"/>
        <end position="51"/>
    </location>
</feature>
<evidence type="ECO:0000256" key="8">
    <source>
        <dbReference type="SAM" id="Phobius"/>
    </source>
</evidence>
<evidence type="ECO:0000256" key="5">
    <source>
        <dbReference type="ARBA" id="ARBA00022989"/>
    </source>
</evidence>
<evidence type="ECO:0000256" key="7">
    <source>
        <dbReference type="SAM" id="MobiDB-lite"/>
    </source>
</evidence>
<evidence type="ECO:0000256" key="2">
    <source>
        <dbReference type="ARBA" id="ARBA00005512"/>
    </source>
</evidence>
<evidence type="ECO:0000313" key="12">
    <source>
        <dbReference type="Proteomes" id="UP001530315"/>
    </source>
</evidence>
<evidence type="ECO:0000313" key="11">
    <source>
        <dbReference type="EMBL" id="KAL3786667.1"/>
    </source>
</evidence>
<dbReference type="InterPro" id="IPR009613">
    <property type="entry name" value="LMF"/>
</dbReference>
<accession>A0ABD3PFK9</accession>
<proteinExistence type="inferred from homology"/>
<feature type="transmembrane region" description="Helical" evidence="8">
    <location>
        <begin position="60"/>
        <end position="81"/>
    </location>
</feature>
<dbReference type="PANTHER" id="PTHR14463">
    <property type="entry name" value="LIPASE MATURATION FACTOR"/>
    <property type="match status" value="1"/>
</dbReference>
<dbReference type="InterPro" id="IPR057433">
    <property type="entry name" value="LMF1/2_C"/>
</dbReference>
<dbReference type="AlphaFoldDB" id="A0ABD3PFK9"/>
<dbReference type="PANTHER" id="PTHR14463:SF10">
    <property type="entry name" value="LIPASE MATURATION FACTOR 1"/>
    <property type="match status" value="1"/>
</dbReference>
<sequence>MTLHRRKNRRQRDETTTSSSSAGSSPTSAPPPSPPPPPPPSPAKEDGAAASSSSDQSFHVARFVILRLVGFVYLVAFVGAYHQNVGLMGVNGLAPARDLRADFEGTPFRGFLSHPSLYWLLPPPLEDWHLDATAIVGSALSFAVVLGLDSWSVMVALWMLDFTIVTSAEGNSFYAYGWESQLLETGFLSIWLCDPPMSSSSSSSSSPPPLPPSLPVMWLFRWLCARISVGAGLIKLRGSECWRRKTCLYYHFETQPIPSPFSFLFHFLPKWVLQRAVDLDFFVQLYSIWLVLIPGFTWYMTNLRRLGGFIQAGFMLNIILSGNFAFLNHVTIVPALACLDDDCYPRLLTSHVNRRRRIGASGSGDSVAPGRSKMFRLLINLCLVTLIGALSVPVVTNLFQIGGKHQVMNASFDPFRLVNTYGAFGSVGESRYEPIISVSIDGRNWTELELPCKPGNVKRRPCFCAPYHYRLDWNIWFIGFKPHQSMLQRRERWMFELLRKILLVSDTSRLENDKPWLALLDSSSADWLQLNPVKYTKVDMYRYRMADPIWIIAGKWLMREEVIWWTRDFEEILIPPLKINNGSLVYANL</sequence>
<dbReference type="GO" id="GO:0005789">
    <property type="term" value="C:endoplasmic reticulum membrane"/>
    <property type="evidence" value="ECO:0007669"/>
    <property type="project" value="UniProtKB-SubCell"/>
</dbReference>
<keyword evidence="4" id="KW-0256">Endoplasmic reticulum</keyword>
<dbReference type="InterPro" id="IPR057434">
    <property type="entry name" value="LMF1/2_N"/>
</dbReference>
<dbReference type="EMBL" id="JALLAZ020000815">
    <property type="protein sequence ID" value="KAL3786667.1"/>
    <property type="molecule type" value="Genomic_DNA"/>
</dbReference>
<comment type="caution">
    <text evidence="11">The sequence shown here is derived from an EMBL/GenBank/DDBJ whole genome shotgun (WGS) entry which is preliminary data.</text>
</comment>
<feature type="transmembrane region" description="Helical" evidence="8">
    <location>
        <begin position="128"/>
        <end position="148"/>
    </location>
</feature>
<reference evidence="11 12" key="1">
    <citation type="submission" date="2024-10" db="EMBL/GenBank/DDBJ databases">
        <title>Updated reference genomes for cyclostephanoid diatoms.</title>
        <authorList>
            <person name="Roberts W.R."/>
            <person name="Alverson A.J."/>
        </authorList>
    </citation>
    <scope>NUCLEOTIDE SEQUENCE [LARGE SCALE GENOMIC DNA]</scope>
    <source>
        <strain evidence="11 12">AJA276-08</strain>
    </source>
</reference>
<evidence type="ECO:0000256" key="6">
    <source>
        <dbReference type="ARBA" id="ARBA00023136"/>
    </source>
</evidence>
<keyword evidence="3 8" id="KW-0812">Transmembrane</keyword>
<feature type="transmembrane region" description="Helical" evidence="8">
    <location>
        <begin position="377"/>
        <end position="399"/>
    </location>
</feature>
<keyword evidence="6 8" id="KW-0472">Membrane</keyword>
<evidence type="ECO:0000259" key="9">
    <source>
        <dbReference type="Pfam" id="PF06762"/>
    </source>
</evidence>
<evidence type="ECO:0000256" key="1">
    <source>
        <dbReference type="ARBA" id="ARBA00004477"/>
    </source>
</evidence>
<name>A0ABD3PFK9_9STRA</name>
<feature type="domain" description="Lipase maturation factor 1/2 C-terminal" evidence="10">
    <location>
        <begin position="417"/>
        <end position="573"/>
    </location>
</feature>